<evidence type="ECO:0000259" key="5">
    <source>
        <dbReference type="Pfam" id="PF01343"/>
    </source>
</evidence>
<dbReference type="Proteomes" id="UP000183263">
    <property type="component" value="Unassembled WGS sequence"/>
</dbReference>
<dbReference type="OrthoDB" id="9764363at2"/>
<gene>
    <name evidence="6" type="ORF">SAMN05444695_10570</name>
</gene>
<keyword evidence="2 6" id="KW-0645">Protease</keyword>
<evidence type="ECO:0000256" key="1">
    <source>
        <dbReference type="ARBA" id="ARBA00008683"/>
    </source>
</evidence>
<accession>A0A1G8HUV1</accession>
<sequence>MAKLPLKMPDAVTGKLPASLGGEESGVVPVVRIEGVIASGGTGLGRSTVNVDTVEHPLHRAFTTKGAKAVALSINSPGGSPTQCEYLAARIRQLADEHEVPVLAFCEDVAASGGYWLACAADEIYATATSMVGSIGVVSAGFGFTDLLGNLGVERRLYTAGDAKARLDPFVPENPDDIAWLTDVQSGIHAEFRDWVIARRPAISAADTDLFTGDLWLGREAHRRGLIDGIGTLRAVVEEKYPGAKVAVTGPRRSLFARLGLPSAGVDGVVESIVGAAHTRMAWARYGR</sequence>
<evidence type="ECO:0000256" key="3">
    <source>
        <dbReference type="ARBA" id="ARBA00022801"/>
    </source>
</evidence>
<evidence type="ECO:0000256" key="4">
    <source>
        <dbReference type="ARBA" id="ARBA00022825"/>
    </source>
</evidence>
<dbReference type="GO" id="GO:0006508">
    <property type="term" value="P:proteolysis"/>
    <property type="evidence" value="ECO:0007669"/>
    <property type="project" value="UniProtKB-KW"/>
</dbReference>
<dbReference type="Gene3D" id="3.90.226.10">
    <property type="entry name" value="2-enoyl-CoA Hydratase, Chain A, domain 1"/>
    <property type="match status" value="1"/>
</dbReference>
<dbReference type="InterPro" id="IPR002142">
    <property type="entry name" value="Peptidase_S49"/>
</dbReference>
<dbReference type="SUPFAM" id="SSF52096">
    <property type="entry name" value="ClpP/crotonase"/>
    <property type="match status" value="1"/>
</dbReference>
<proteinExistence type="inferred from homology"/>
<dbReference type="AlphaFoldDB" id="A0A1G8HUV1"/>
<organism evidence="6 7">
    <name type="scientific">Rhodococcus triatomae</name>
    <dbReference type="NCBI Taxonomy" id="300028"/>
    <lineage>
        <taxon>Bacteria</taxon>
        <taxon>Bacillati</taxon>
        <taxon>Actinomycetota</taxon>
        <taxon>Actinomycetes</taxon>
        <taxon>Mycobacteriales</taxon>
        <taxon>Nocardiaceae</taxon>
        <taxon>Rhodococcus</taxon>
    </lineage>
</organism>
<dbReference type="Pfam" id="PF01343">
    <property type="entry name" value="Peptidase_S49"/>
    <property type="match status" value="1"/>
</dbReference>
<evidence type="ECO:0000313" key="6">
    <source>
        <dbReference type="EMBL" id="SDI10250.1"/>
    </source>
</evidence>
<dbReference type="PANTHER" id="PTHR42987">
    <property type="entry name" value="PEPTIDASE S49"/>
    <property type="match status" value="1"/>
</dbReference>
<keyword evidence="7" id="KW-1185">Reference proteome</keyword>
<dbReference type="InterPro" id="IPR029045">
    <property type="entry name" value="ClpP/crotonase-like_dom_sf"/>
</dbReference>
<dbReference type="InterPro" id="IPR047272">
    <property type="entry name" value="S49_SppA_C"/>
</dbReference>
<dbReference type="RefSeq" id="WP_083343028.1">
    <property type="nucleotide sequence ID" value="NZ_CP048813.1"/>
</dbReference>
<keyword evidence="3" id="KW-0378">Hydrolase</keyword>
<keyword evidence="4" id="KW-0720">Serine protease</keyword>
<feature type="domain" description="Peptidase S49" evidence="5">
    <location>
        <begin position="98"/>
        <end position="245"/>
    </location>
</feature>
<comment type="similarity">
    <text evidence="1">Belongs to the peptidase S49 family.</text>
</comment>
<dbReference type="PANTHER" id="PTHR42987:SF8">
    <property type="entry name" value="PROTEINASE"/>
    <property type="match status" value="1"/>
</dbReference>
<evidence type="ECO:0000256" key="2">
    <source>
        <dbReference type="ARBA" id="ARBA00022670"/>
    </source>
</evidence>
<dbReference type="EMBL" id="FNDN01000005">
    <property type="protein sequence ID" value="SDI10250.1"/>
    <property type="molecule type" value="Genomic_DNA"/>
</dbReference>
<protein>
    <submittedName>
        <fullName evidence="6">Serine protease SohB</fullName>
    </submittedName>
</protein>
<dbReference type="CDD" id="cd07023">
    <property type="entry name" value="S49_Sppa_N_C"/>
    <property type="match status" value="1"/>
</dbReference>
<evidence type="ECO:0000313" key="7">
    <source>
        <dbReference type="Proteomes" id="UP000183263"/>
    </source>
</evidence>
<reference evidence="6 7" key="1">
    <citation type="submission" date="2016-10" db="EMBL/GenBank/DDBJ databases">
        <authorList>
            <person name="de Groot N.N."/>
        </authorList>
    </citation>
    <scope>NUCLEOTIDE SEQUENCE [LARGE SCALE GENOMIC DNA]</scope>
    <source>
        <strain evidence="6 7">DSM 44892</strain>
    </source>
</reference>
<name>A0A1G8HUV1_9NOCA</name>
<dbReference type="GO" id="GO:0008236">
    <property type="term" value="F:serine-type peptidase activity"/>
    <property type="evidence" value="ECO:0007669"/>
    <property type="project" value="UniProtKB-KW"/>
</dbReference>